<evidence type="ECO:0000313" key="4">
    <source>
        <dbReference type="Proteomes" id="UP000076038"/>
    </source>
</evidence>
<evidence type="ECO:0000256" key="1">
    <source>
        <dbReference type="SAM" id="MobiDB-lite"/>
    </source>
</evidence>
<protein>
    <submittedName>
        <fullName evidence="3">Uncharacterized protein</fullName>
    </submittedName>
</protein>
<feature type="region of interest" description="Disordered" evidence="1">
    <location>
        <begin position="109"/>
        <end position="128"/>
    </location>
</feature>
<dbReference type="EMBL" id="CP015220">
    <property type="protein sequence ID" value="AMY26105.1"/>
    <property type="molecule type" value="Genomic_DNA"/>
</dbReference>
<dbReference type="PATRIC" id="fig|1653479.3.peg.4901"/>
<dbReference type="OrthoDB" id="4376544at2"/>
<keyword evidence="4" id="KW-1185">Reference proteome</keyword>
<evidence type="ECO:0000256" key="2">
    <source>
        <dbReference type="SAM" id="SignalP"/>
    </source>
</evidence>
<keyword evidence="2" id="KW-0732">Signal</keyword>
<dbReference type="KEGG" id="rhs:A3Q41_04843"/>
<feature type="chain" id="PRO_5007512727" evidence="2">
    <location>
        <begin position="30"/>
        <end position="174"/>
    </location>
</feature>
<reference evidence="4" key="2">
    <citation type="submission" date="2016-04" db="EMBL/GenBank/DDBJ databases">
        <title>Complete Genome and Plasmid Sequences for Rhodococcus fascians D188 and Draft Sequences for Rhodococcus spp. Isolates PBTS 1 and PBTS 2.</title>
        <authorList>
            <person name="Stamer R."/>
            <person name="Vereecke D."/>
            <person name="Zhang Y."/>
            <person name="Schilkey F."/>
            <person name="Devitt N."/>
            <person name="Randall J."/>
        </authorList>
    </citation>
    <scope>NUCLEOTIDE SEQUENCE [LARGE SCALE GENOMIC DNA]</scope>
    <source>
        <strain evidence="4">PBTS2</strain>
    </source>
</reference>
<gene>
    <name evidence="3" type="ORF">A3Q41_04843</name>
</gene>
<dbReference type="Proteomes" id="UP000076038">
    <property type="component" value="Chromosome"/>
</dbReference>
<organism evidence="3 4">
    <name type="scientific">Rhodococcoides fascians</name>
    <name type="common">Rhodococcus fascians</name>
    <dbReference type="NCBI Taxonomy" id="1828"/>
    <lineage>
        <taxon>Bacteria</taxon>
        <taxon>Bacillati</taxon>
        <taxon>Actinomycetota</taxon>
        <taxon>Actinomycetes</taxon>
        <taxon>Mycobacteriales</taxon>
        <taxon>Nocardiaceae</taxon>
        <taxon>Rhodococcoides</taxon>
    </lineage>
</organism>
<dbReference type="RefSeq" id="WP_063216821.1">
    <property type="nucleotide sequence ID" value="NZ_CP015220.1"/>
</dbReference>
<reference evidence="3 4" key="1">
    <citation type="journal article" date="2016" name="Genome Announc.">
        <title>Complete Genome and Plasmid Sequences for Rhodococcus fascians D188 and Draft Sequences for Rhodococcus Isolates PBTS 1 and PBTS 2.</title>
        <authorList>
            <person name="Stamler R.A."/>
            <person name="Vereecke D."/>
            <person name="Zhang Y."/>
            <person name="Schilkey F."/>
            <person name="Devitt N."/>
            <person name="Randall J.J."/>
        </authorList>
    </citation>
    <scope>NUCLEOTIDE SEQUENCE [LARGE SCALE GENOMIC DNA]</scope>
    <source>
        <strain evidence="3 4">PBTS2</strain>
    </source>
</reference>
<sequence>MPKLLRRAVVATALTVPLVFGIGAGTAVAAPQTTLLQIPVVTGFQIAPGAVPGGLFQTIPMKATVGTEPGVLLLSAANIAPYADQYPYRSLGVSWRNWDVGFRGSAGLRHWQDNPNPGPPNDLPPLHSEQYPREVALPTGSGWVEITVTHYRDYYDGEPYADTLVPGKGLIYVP</sequence>
<name>A0A143QSI1_RHOFA</name>
<dbReference type="AlphaFoldDB" id="A0A143QSI1"/>
<proteinExistence type="predicted"/>
<accession>A0A143QSI1</accession>
<evidence type="ECO:0000313" key="3">
    <source>
        <dbReference type="EMBL" id="AMY26105.1"/>
    </source>
</evidence>
<feature type="signal peptide" evidence="2">
    <location>
        <begin position="1"/>
        <end position="29"/>
    </location>
</feature>